<dbReference type="InterPro" id="IPR001464">
    <property type="entry name" value="Annexin"/>
</dbReference>
<comment type="similarity">
    <text evidence="2">Belongs to the annexin family.</text>
</comment>
<protein>
    <recommendedName>
        <fullName evidence="3">Annexin A2</fullName>
    </recommendedName>
    <alternativeName>
        <fullName evidence="12">Annexin-2</fullName>
    </alternativeName>
</protein>
<evidence type="ECO:0000256" key="7">
    <source>
        <dbReference type="ARBA" id="ARBA00022737"/>
    </source>
</evidence>
<dbReference type="GO" id="GO:0005886">
    <property type="term" value="C:plasma membrane"/>
    <property type="evidence" value="ECO:0007669"/>
    <property type="project" value="TreeGrafter"/>
</dbReference>
<keyword evidence="6" id="KW-0597">Phosphoprotein</keyword>
<dbReference type="PANTHER" id="PTHR10502:SF18">
    <property type="entry name" value="ANNEXIN A2-RELATED"/>
    <property type="match status" value="1"/>
</dbReference>
<dbReference type="GO" id="GO:0012506">
    <property type="term" value="C:vesicle membrane"/>
    <property type="evidence" value="ECO:0007669"/>
    <property type="project" value="TreeGrafter"/>
</dbReference>
<keyword evidence="4" id="KW-0964">Secreted</keyword>
<dbReference type="GO" id="GO:0005737">
    <property type="term" value="C:cytoplasm"/>
    <property type="evidence" value="ECO:0007669"/>
    <property type="project" value="TreeGrafter"/>
</dbReference>
<evidence type="ECO:0000256" key="11">
    <source>
        <dbReference type="ARBA" id="ARBA00023302"/>
    </source>
</evidence>
<proteinExistence type="inferred from homology"/>
<evidence type="ECO:0000256" key="6">
    <source>
        <dbReference type="ARBA" id="ARBA00022553"/>
    </source>
</evidence>
<evidence type="ECO:0000256" key="2">
    <source>
        <dbReference type="ARBA" id="ARBA00007831"/>
    </source>
</evidence>
<evidence type="ECO:0000256" key="13">
    <source>
        <dbReference type="ARBA" id="ARBA00093399"/>
    </source>
</evidence>
<dbReference type="PROSITE" id="PS51897">
    <property type="entry name" value="ANNEXIN_2"/>
    <property type="match status" value="2"/>
</dbReference>
<dbReference type="PRINTS" id="PR00198">
    <property type="entry name" value="ANNEXINII"/>
</dbReference>
<dbReference type="SUPFAM" id="SSF47874">
    <property type="entry name" value="Annexin"/>
    <property type="match status" value="1"/>
</dbReference>
<dbReference type="GO" id="GO:1905602">
    <property type="term" value="P:positive regulation of receptor-mediated endocytosis involved in cholesterol transport"/>
    <property type="evidence" value="ECO:0007669"/>
    <property type="project" value="TreeGrafter"/>
</dbReference>
<evidence type="ECO:0000313" key="14">
    <source>
        <dbReference type="Proteomes" id="UP000504628"/>
    </source>
</evidence>
<evidence type="ECO:0000256" key="4">
    <source>
        <dbReference type="ARBA" id="ARBA00022525"/>
    </source>
</evidence>
<keyword evidence="7" id="KW-0677">Repeat</keyword>
<dbReference type="InterPro" id="IPR018502">
    <property type="entry name" value="Annexin_repeat"/>
</dbReference>
<evidence type="ECO:0000256" key="9">
    <source>
        <dbReference type="ARBA" id="ARBA00022869"/>
    </source>
</evidence>
<dbReference type="InParanoid" id="A0A7E6CVZ2"/>
<evidence type="ECO:0000256" key="5">
    <source>
        <dbReference type="ARBA" id="ARBA00022530"/>
    </source>
</evidence>
<dbReference type="PRINTS" id="PR00196">
    <property type="entry name" value="ANNEXIN"/>
</dbReference>
<dbReference type="FunFam" id="1.10.220.10:FF:000007">
    <property type="entry name" value="Annexin"/>
    <property type="match status" value="1"/>
</dbReference>
<dbReference type="Pfam" id="PF00191">
    <property type="entry name" value="Annexin"/>
    <property type="match status" value="2"/>
</dbReference>
<evidence type="ECO:0000256" key="3">
    <source>
        <dbReference type="ARBA" id="ARBA00013400"/>
    </source>
</evidence>
<dbReference type="GO" id="GO:0005509">
    <property type="term" value="F:calcium ion binding"/>
    <property type="evidence" value="ECO:0007669"/>
    <property type="project" value="InterPro"/>
</dbReference>
<keyword evidence="8" id="KW-0106">Calcium</keyword>
<keyword evidence="10" id="KW-0041">Annexin</keyword>
<comment type="subcellular location">
    <subcellularLocation>
        <location evidence="1">Secreted</location>
        <location evidence="1">Extracellular space</location>
        <location evidence="1">Extracellular matrix</location>
        <location evidence="1">Basement membrane</location>
    </subcellularLocation>
</comment>
<evidence type="ECO:0000256" key="8">
    <source>
        <dbReference type="ARBA" id="ARBA00022837"/>
    </source>
</evidence>
<keyword evidence="5" id="KW-0272">Extracellular matrix</keyword>
<dbReference type="GO" id="GO:0004859">
    <property type="term" value="F:phospholipase inhibitor activity"/>
    <property type="evidence" value="ECO:0007669"/>
    <property type="project" value="InterPro"/>
</dbReference>
<dbReference type="KEGG" id="pdic:114512053"/>
<evidence type="ECO:0000256" key="1">
    <source>
        <dbReference type="ARBA" id="ARBA00004302"/>
    </source>
</evidence>
<dbReference type="RefSeq" id="XP_035870956.1">
    <property type="nucleotide sequence ID" value="XM_036015063.1"/>
</dbReference>
<keyword evidence="14" id="KW-1185">Reference proteome</keyword>
<dbReference type="InterPro" id="IPR037104">
    <property type="entry name" value="Annexin_sf"/>
</dbReference>
<keyword evidence="11" id="KW-0111">Calcium/phospholipid-binding</keyword>
<dbReference type="Gene3D" id="1.10.220.10">
    <property type="entry name" value="Annexin"/>
    <property type="match status" value="2"/>
</dbReference>
<evidence type="ECO:0000256" key="12">
    <source>
        <dbReference type="ARBA" id="ARBA00032249"/>
    </source>
</evidence>
<name>A0A7E6CVZ2_9CHIR</name>
<evidence type="ECO:0000313" key="15">
    <source>
        <dbReference type="RefSeq" id="XP_035870956.1"/>
    </source>
</evidence>
<dbReference type="GO" id="GO:0008092">
    <property type="term" value="F:cytoskeletal protein binding"/>
    <property type="evidence" value="ECO:0007669"/>
    <property type="project" value="InterPro"/>
</dbReference>
<dbReference type="Proteomes" id="UP000504628">
    <property type="component" value="Chromosome 14"/>
</dbReference>
<accession>A0A7E6CVZ2</accession>
<gene>
    <name evidence="15" type="primary">LOC114512053</name>
</gene>
<keyword evidence="9" id="KW-0084">Basement membrane</keyword>
<dbReference type="OrthoDB" id="9770212at2759"/>
<dbReference type="GO" id="GO:0005634">
    <property type="term" value="C:nucleus"/>
    <property type="evidence" value="ECO:0007669"/>
    <property type="project" value="TreeGrafter"/>
</dbReference>
<comment type="function">
    <text evidence="13">Calcium-regulated membrane-binding protein whose affinity for calcium is greatly enhanced by anionic phospholipids. It binds two calcium ions with high affinity. May be involved in heat-stress response. Inhibits PCSK9-enhanced LDLR degradation, probably reduces PCSK9 protein levels via a translational mechanism but also competes with LDLR for binding with PCSK9. Binds to endosomes damaged by phagocytosis of particulate wear debris and participates in endosomal membrane stabilization, thereby limiting NLRP3 inflammasome activation. Required for endothelial cell surface plasmin generation and may support fibrinolytic surveillance and neoangiogenesis.</text>
</comment>
<evidence type="ECO:0000256" key="10">
    <source>
        <dbReference type="ARBA" id="ARBA00023216"/>
    </source>
</evidence>
<dbReference type="GO" id="GO:0005604">
    <property type="term" value="C:basement membrane"/>
    <property type="evidence" value="ECO:0007669"/>
    <property type="project" value="UniProtKB-SubCell"/>
</dbReference>
<dbReference type="GeneID" id="114512053"/>
<reference evidence="15" key="1">
    <citation type="submission" date="2025-08" db="UniProtKB">
        <authorList>
            <consortium name="RefSeq"/>
        </authorList>
    </citation>
    <scope>IDENTIFICATION</scope>
    <source>
        <tissue evidence="15">Muscle</tissue>
    </source>
</reference>
<dbReference type="InterPro" id="IPR002389">
    <property type="entry name" value="ANX2"/>
</dbReference>
<dbReference type="PANTHER" id="PTHR10502">
    <property type="entry name" value="ANNEXIN"/>
    <property type="match status" value="1"/>
</dbReference>
<organism evidence="14 15">
    <name type="scientific">Phyllostomus discolor</name>
    <name type="common">pale spear-nosed bat</name>
    <dbReference type="NCBI Taxonomy" id="89673"/>
    <lineage>
        <taxon>Eukaryota</taxon>
        <taxon>Metazoa</taxon>
        <taxon>Chordata</taxon>
        <taxon>Craniata</taxon>
        <taxon>Vertebrata</taxon>
        <taxon>Euteleostomi</taxon>
        <taxon>Mammalia</taxon>
        <taxon>Eutheria</taxon>
        <taxon>Laurasiatheria</taxon>
        <taxon>Chiroptera</taxon>
        <taxon>Yangochiroptera</taxon>
        <taxon>Phyllostomidae</taxon>
        <taxon>Phyllostominae</taxon>
        <taxon>Phyllostomus</taxon>
    </lineage>
</organism>
<dbReference type="GO" id="GO:0001786">
    <property type="term" value="F:phosphatidylserine binding"/>
    <property type="evidence" value="ECO:0007669"/>
    <property type="project" value="TreeGrafter"/>
</dbReference>
<dbReference type="AlphaFoldDB" id="A0A7E6CVZ2"/>
<sequence length="168" mass="19056">MSTVHEILCKLSLKGDKSIPPNVYGSVKAYTNSDAHRNTLNIEMAIKTKGVDEVTIINILTNHSNEQKQDIVLVYQRRTKKELASALKSALSSHLEMVILGLLKTLAHYNASKLKDSMKGLGTDEDSVIEITYSRTNWELQEINRVYKEMYQTDWRTLFLTHLVTSAT</sequence>
<dbReference type="GO" id="GO:0005544">
    <property type="term" value="F:calcium-dependent phospholipid binding"/>
    <property type="evidence" value="ECO:0007669"/>
    <property type="project" value="UniProtKB-KW"/>
</dbReference>
<dbReference type="SMART" id="SM00335">
    <property type="entry name" value="ANX"/>
    <property type="match status" value="2"/>
</dbReference>